<gene>
    <name evidence="3" type="ORF">XD93_0341</name>
</gene>
<comment type="caution">
    <text evidence="3">The sequence shown here is derived from an EMBL/GenBank/DDBJ whole genome shotgun (WGS) entry which is preliminary data.</text>
</comment>
<keyword evidence="1" id="KW-1133">Transmembrane helix</keyword>
<reference evidence="4" key="1">
    <citation type="journal article" date="2015" name="MBio">
        <title>Genome-Resolved Metagenomic Analysis Reveals Roles for Candidate Phyla and Other Microbial Community Members in Biogeochemical Transformations in Oil Reservoirs.</title>
        <authorList>
            <person name="Hu P."/>
            <person name="Tom L."/>
            <person name="Singh A."/>
            <person name="Thomas B.C."/>
            <person name="Baker B.J."/>
            <person name="Piceno Y.M."/>
            <person name="Andersen G.L."/>
            <person name="Banfield J.F."/>
        </authorList>
    </citation>
    <scope>NUCLEOTIDE SEQUENCE [LARGE SCALE GENOMIC DNA]</scope>
</reference>
<organism evidence="3 4">
    <name type="scientific">candidate division WS6 bacterium 34_10</name>
    <dbReference type="NCBI Taxonomy" id="1641389"/>
    <lineage>
        <taxon>Bacteria</taxon>
        <taxon>Candidatus Dojkabacteria</taxon>
    </lineage>
</organism>
<proteinExistence type="predicted"/>
<evidence type="ECO:0000259" key="2">
    <source>
        <dbReference type="Pfam" id="PF13399"/>
    </source>
</evidence>
<keyword evidence="1" id="KW-0472">Membrane</keyword>
<evidence type="ECO:0000313" key="3">
    <source>
        <dbReference type="EMBL" id="KUK77416.1"/>
    </source>
</evidence>
<dbReference type="InterPro" id="IPR027381">
    <property type="entry name" value="LytR/CpsA/Psr_C"/>
</dbReference>
<accession>A0A101HIF5</accession>
<sequence length="348" mass="40161">MTARRRKRKKSSKKVNISLKKYLPYILIFLVVGFLIYRVVLLLSFKVDSTQIPKENLSTDSSMVNTLLVFEQDERVVYMESITYSSSQKNILRIPIPTDIYVTEDEVDSYPISSMKAVGEFLNYNYGRNYTVEYMSNLLGLKYDNYVWIVDSSNNTDEFLSELSVWSILFNLQFSHNLRNNVYSNLPILNLIKEVNSINQFLSSYESEQMDISACCVEEVTLSSDRVRRQFDTTSFDTELSKYITGLVSREVERERVNVEVYNGSNITGLASEYARLVRHTGARILRYDNAPNLYEETVIYIPEPEGYQNSLTLIRDVVGNNVKVRNERPQFVTTGDIVLILGEDISN</sequence>
<dbReference type="Pfam" id="PF13399">
    <property type="entry name" value="LytR_C"/>
    <property type="match status" value="1"/>
</dbReference>
<dbReference type="Proteomes" id="UP000053904">
    <property type="component" value="Unassembled WGS sequence"/>
</dbReference>
<dbReference type="EMBL" id="LGGO01000035">
    <property type="protein sequence ID" value="KUK77416.1"/>
    <property type="molecule type" value="Genomic_DNA"/>
</dbReference>
<feature type="domain" description="LytR/CpsA/Psr regulator C-terminal" evidence="2">
    <location>
        <begin position="256"/>
        <end position="345"/>
    </location>
</feature>
<feature type="transmembrane region" description="Helical" evidence="1">
    <location>
        <begin position="22"/>
        <end position="45"/>
    </location>
</feature>
<name>A0A101HIF5_9BACT</name>
<evidence type="ECO:0000313" key="4">
    <source>
        <dbReference type="Proteomes" id="UP000053904"/>
    </source>
</evidence>
<evidence type="ECO:0000256" key="1">
    <source>
        <dbReference type="SAM" id="Phobius"/>
    </source>
</evidence>
<dbReference type="AlphaFoldDB" id="A0A101HIF5"/>
<protein>
    <submittedName>
        <fullName evidence="3">Coiled-coil</fullName>
    </submittedName>
</protein>
<dbReference type="Gene3D" id="3.30.70.2390">
    <property type="match status" value="1"/>
</dbReference>
<keyword evidence="1" id="KW-0812">Transmembrane</keyword>